<gene>
    <name evidence="1" type="ORF">Poly59_33270</name>
</gene>
<dbReference type="EMBL" id="SJPX01000003">
    <property type="protein sequence ID" value="TWU51732.1"/>
    <property type="molecule type" value="Genomic_DNA"/>
</dbReference>
<organism evidence="1 2">
    <name type="scientific">Rubripirellula reticaptiva</name>
    <dbReference type="NCBI Taxonomy" id="2528013"/>
    <lineage>
        <taxon>Bacteria</taxon>
        <taxon>Pseudomonadati</taxon>
        <taxon>Planctomycetota</taxon>
        <taxon>Planctomycetia</taxon>
        <taxon>Pirellulales</taxon>
        <taxon>Pirellulaceae</taxon>
        <taxon>Rubripirellula</taxon>
    </lineage>
</organism>
<name>A0A5C6ERV5_9BACT</name>
<dbReference type="Proteomes" id="UP000317977">
    <property type="component" value="Unassembled WGS sequence"/>
</dbReference>
<dbReference type="RefSeq" id="WP_186776291.1">
    <property type="nucleotide sequence ID" value="NZ_SJPX01000003.1"/>
</dbReference>
<keyword evidence="2" id="KW-1185">Reference proteome</keyword>
<evidence type="ECO:0000313" key="2">
    <source>
        <dbReference type="Proteomes" id="UP000317977"/>
    </source>
</evidence>
<evidence type="ECO:0008006" key="3">
    <source>
        <dbReference type="Google" id="ProtNLM"/>
    </source>
</evidence>
<accession>A0A5C6ERV5</accession>
<proteinExistence type="predicted"/>
<sequence length="57" mass="6017">MTRLLSGMSLILILAISGCSSESNTNVLENADQAKIDAYNKQAEEDAKALGGYDGPK</sequence>
<dbReference type="AlphaFoldDB" id="A0A5C6ERV5"/>
<protein>
    <recommendedName>
        <fullName evidence="3">Secreted protein</fullName>
    </recommendedName>
</protein>
<dbReference type="PROSITE" id="PS51257">
    <property type="entry name" value="PROKAR_LIPOPROTEIN"/>
    <property type="match status" value="1"/>
</dbReference>
<reference evidence="1 2" key="1">
    <citation type="submission" date="2019-02" db="EMBL/GenBank/DDBJ databases">
        <title>Deep-cultivation of Planctomycetes and their phenomic and genomic characterization uncovers novel biology.</title>
        <authorList>
            <person name="Wiegand S."/>
            <person name="Jogler M."/>
            <person name="Boedeker C."/>
            <person name="Pinto D."/>
            <person name="Vollmers J."/>
            <person name="Rivas-Marin E."/>
            <person name="Kohn T."/>
            <person name="Peeters S.H."/>
            <person name="Heuer A."/>
            <person name="Rast P."/>
            <person name="Oberbeckmann S."/>
            <person name="Bunk B."/>
            <person name="Jeske O."/>
            <person name="Meyerdierks A."/>
            <person name="Storesund J.E."/>
            <person name="Kallscheuer N."/>
            <person name="Luecker S."/>
            <person name="Lage O.M."/>
            <person name="Pohl T."/>
            <person name="Merkel B.J."/>
            <person name="Hornburger P."/>
            <person name="Mueller R.-W."/>
            <person name="Bruemmer F."/>
            <person name="Labrenz M."/>
            <person name="Spormann A.M."/>
            <person name="Op Den Camp H."/>
            <person name="Overmann J."/>
            <person name="Amann R."/>
            <person name="Jetten M.S.M."/>
            <person name="Mascher T."/>
            <person name="Medema M.H."/>
            <person name="Devos D.P."/>
            <person name="Kaster A.-K."/>
            <person name="Ovreas L."/>
            <person name="Rohde M."/>
            <person name="Galperin M.Y."/>
            <person name="Jogler C."/>
        </authorList>
    </citation>
    <scope>NUCLEOTIDE SEQUENCE [LARGE SCALE GENOMIC DNA]</scope>
    <source>
        <strain evidence="1 2">Poly59</strain>
    </source>
</reference>
<evidence type="ECO:0000313" key="1">
    <source>
        <dbReference type="EMBL" id="TWU51732.1"/>
    </source>
</evidence>
<comment type="caution">
    <text evidence="1">The sequence shown here is derived from an EMBL/GenBank/DDBJ whole genome shotgun (WGS) entry which is preliminary data.</text>
</comment>